<organism evidence="1 2">
    <name type="scientific">Mythimna loreyi</name>
    <dbReference type="NCBI Taxonomy" id="667449"/>
    <lineage>
        <taxon>Eukaryota</taxon>
        <taxon>Metazoa</taxon>
        <taxon>Ecdysozoa</taxon>
        <taxon>Arthropoda</taxon>
        <taxon>Hexapoda</taxon>
        <taxon>Insecta</taxon>
        <taxon>Pterygota</taxon>
        <taxon>Neoptera</taxon>
        <taxon>Endopterygota</taxon>
        <taxon>Lepidoptera</taxon>
        <taxon>Glossata</taxon>
        <taxon>Ditrysia</taxon>
        <taxon>Noctuoidea</taxon>
        <taxon>Noctuidae</taxon>
        <taxon>Noctuinae</taxon>
        <taxon>Hadenini</taxon>
        <taxon>Mythimna</taxon>
    </lineage>
</organism>
<dbReference type="EMBL" id="CM056794">
    <property type="protein sequence ID" value="KAJ8717406.1"/>
    <property type="molecule type" value="Genomic_DNA"/>
</dbReference>
<evidence type="ECO:0000313" key="2">
    <source>
        <dbReference type="Proteomes" id="UP001231649"/>
    </source>
</evidence>
<accession>A0ACC2QI42</accession>
<gene>
    <name evidence="1" type="ORF">PYW08_005805</name>
</gene>
<evidence type="ECO:0000313" key="1">
    <source>
        <dbReference type="EMBL" id="KAJ8717406.1"/>
    </source>
</evidence>
<protein>
    <submittedName>
        <fullName evidence="1">Uncharacterized protein</fullName>
    </submittedName>
</protein>
<sequence>MARYSDNYYLRQCYLRQEQVPTISVIKKTMTPPLADVYFKSMKPRIKELAGLEPPLKGGGGDWYQPPEDLLNSRAVLKPIKKNVLSKLNHQGVISVGTTLFSNHRKAMDAEIEQALQDSDEKWRKDITKTTSELFDDLAAAATKSNTKHLIEGFDRFSLLYQRTMAKIEILFHESAITEIKNTRENAILEMKYKYSTILKHQATLLYDAYEKKLQEKKNQLKDEFMKKVEAIHTSMADKIHDLNFDKHRAVESLRHYLQCQNLACGVYVALKERETCSYEIEKLERKQKKKVGILQDTIQMKDYEIHLAGKKELKRLEFCDIWRKKVCLVVKSFQRFVLYCLQMLPDHAEFFINMEKLMLLQLNETLEDPEASSIIEEERELFHTPVPQIKPFYLFCDRSYKAPVQEDLCPKRSGISTPSDLPAIIVNKRCLYAACDNFEQFRNKIREFLHGNRGDDADFEDDNVYEHFVPVKYGSSQKLKELKLESSLLQILQQELGNMEIDEDKAPVMCDSCGLPWCVPCPVTCQPAVAVAVLGNEKIDEASHDKIHLVGRNVKLDHEREPKWNSYLRHIEPKMCSCAKTAKKHLSVNLPVYMRRMSYGAPEIPGYEICSIEELKKLVKATRRPVISPVQFPAKTKDMGTQCVDEEYDTLCTCFADRDLSRFSIDLKTLSLAHTDTYRDSVSSSYLTKMTDSFAMSRAQSLRNLIELTEIKEILSRKHCVFE</sequence>
<dbReference type="Proteomes" id="UP001231649">
    <property type="component" value="Chromosome 18"/>
</dbReference>
<keyword evidence="2" id="KW-1185">Reference proteome</keyword>
<name>A0ACC2QI42_9NEOP</name>
<reference evidence="1" key="1">
    <citation type="submission" date="2023-03" db="EMBL/GenBank/DDBJ databases">
        <title>Chromosome-level genomes of two armyworms, Mythimna separata and Mythimna loreyi, provide insights into the biosynthesis and reception of sex pheromones.</title>
        <authorList>
            <person name="Zhao H."/>
        </authorList>
    </citation>
    <scope>NUCLEOTIDE SEQUENCE</scope>
    <source>
        <strain evidence="1">BeijingLab</strain>
    </source>
</reference>
<comment type="caution">
    <text evidence="1">The sequence shown here is derived from an EMBL/GenBank/DDBJ whole genome shotgun (WGS) entry which is preliminary data.</text>
</comment>
<proteinExistence type="predicted"/>